<dbReference type="Gene3D" id="3.30.465.10">
    <property type="match status" value="1"/>
</dbReference>
<evidence type="ECO:0000256" key="3">
    <source>
        <dbReference type="ARBA" id="ARBA00022827"/>
    </source>
</evidence>
<dbReference type="Proteomes" id="UP001150904">
    <property type="component" value="Unassembled WGS sequence"/>
</dbReference>
<dbReference type="RefSeq" id="XP_058305349.1">
    <property type="nucleotide sequence ID" value="XM_058455361.1"/>
</dbReference>
<dbReference type="OrthoDB" id="2151789at2759"/>
<dbReference type="AlphaFoldDB" id="A0A9W9M9J6"/>
<keyword evidence="8" id="KW-1185">Reference proteome</keyword>
<sequence length="494" mass="53026">MRLVSVVVPLASSIATVAAKCVSAGCHALNEPLGDAVFSRGTPVYNYESKNFWSNTEIMSPGCVFRPQSSSQLAEGLKALVGANAEFAVRGGGHMGIRGSNNINGGVLVVMSNLTTMALNEDKSILSVGPAYRWSDVYAFLAQSDLTAAGGRLGPVGVPGLLLAGGINFYGNQVGFGADTVINYEVVLADGSIIEANKTSNPDLFWALKGGSSNFGLVTRFDLQTIKSSKVWAGTYTVTARYVDRFLDAAAKYASDIYDPKSHIVPAVVPGNSTLASVILFYNSDTESYPEIFKPFTDIPTISNTLGFKTVADFAAETGEMVVEGINDVFVAGTVKGTTYKELHQGISIINSTFFSQLPKLYKQIPAANISTIQLDWQPIGADWMKASETAGGNALGLDSSKVYLCYAEVVEWIGSAYDHIVAEWIEETTYAINNATQKAGLYDTFNYMGDSAGFQSIFPGYGEKNHQKLISIAQKYDPHGIFQKLMPGGFKVY</sequence>
<proteinExistence type="inferred from homology"/>
<comment type="caution">
    <text evidence="7">The sequence shown here is derived from an EMBL/GenBank/DDBJ whole genome shotgun (WGS) entry which is preliminary data.</text>
</comment>
<dbReference type="InterPro" id="IPR050416">
    <property type="entry name" value="FAD-linked_Oxidoreductase"/>
</dbReference>
<keyword evidence="5" id="KW-0732">Signal</keyword>
<keyword evidence="2" id="KW-0285">Flavoprotein</keyword>
<keyword evidence="3" id="KW-0274">FAD</keyword>
<dbReference type="InterPro" id="IPR036318">
    <property type="entry name" value="FAD-bd_PCMH-like_sf"/>
</dbReference>
<dbReference type="PROSITE" id="PS51387">
    <property type="entry name" value="FAD_PCMH"/>
    <property type="match status" value="1"/>
</dbReference>
<dbReference type="EMBL" id="JAPQKR010000015">
    <property type="protein sequence ID" value="KAJ5194861.1"/>
    <property type="molecule type" value="Genomic_DNA"/>
</dbReference>
<dbReference type="GeneID" id="83182662"/>
<reference evidence="7" key="2">
    <citation type="journal article" date="2023" name="IMA Fungus">
        <title>Comparative genomic study of the Penicillium genus elucidates a diverse pangenome and 15 lateral gene transfer events.</title>
        <authorList>
            <person name="Petersen C."/>
            <person name="Sorensen T."/>
            <person name="Nielsen M.R."/>
            <person name="Sondergaard T.E."/>
            <person name="Sorensen J.L."/>
            <person name="Fitzpatrick D.A."/>
            <person name="Frisvad J.C."/>
            <person name="Nielsen K.L."/>
        </authorList>
    </citation>
    <scope>NUCLEOTIDE SEQUENCE</scope>
    <source>
        <strain evidence="7">IBT 15544</strain>
    </source>
</reference>
<dbReference type="PANTHER" id="PTHR42973">
    <property type="entry name" value="BINDING OXIDOREDUCTASE, PUTATIVE (AFU_ORTHOLOGUE AFUA_1G17690)-RELATED"/>
    <property type="match status" value="1"/>
</dbReference>
<evidence type="ECO:0000259" key="6">
    <source>
        <dbReference type="PROSITE" id="PS51387"/>
    </source>
</evidence>
<accession>A0A9W9M9J6</accession>
<evidence type="ECO:0000313" key="7">
    <source>
        <dbReference type="EMBL" id="KAJ5194861.1"/>
    </source>
</evidence>
<dbReference type="PANTHER" id="PTHR42973:SF53">
    <property type="entry name" value="FAD-BINDING PCMH-TYPE DOMAIN-CONTAINING PROTEIN-RELATED"/>
    <property type="match status" value="1"/>
</dbReference>
<evidence type="ECO:0000256" key="4">
    <source>
        <dbReference type="ARBA" id="ARBA00023002"/>
    </source>
</evidence>
<feature type="signal peptide" evidence="5">
    <location>
        <begin position="1"/>
        <end position="19"/>
    </location>
</feature>
<evidence type="ECO:0000256" key="1">
    <source>
        <dbReference type="ARBA" id="ARBA00005466"/>
    </source>
</evidence>
<evidence type="ECO:0000256" key="5">
    <source>
        <dbReference type="SAM" id="SignalP"/>
    </source>
</evidence>
<dbReference type="Pfam" id="PF01565">
    <property type="entry name" value="FAD_binding_4"/>
    <property type="match status" value="1"/>
</dbReference>
<evidence type="ECO:0000313" key="8">
    <source>
        <dbReference type="Proteomes" id="UP001150904"/>
    </source>
</evidence>
<protein>
    <recommendedName>
        <fullName evidence="6">FAD-binding PCMH-type domain-containing protein</fullName>
    </recommendedName>
</protein>
<dbReference type="GO" id="GO:0071949">
    <property type="term" value="F:FAD binding"/>
    <property type="evidence" value="ECO:0007669"/>
    <property type="project" value="InterPro"/>
</dbReference>
<keyword evidence="4" id="KW-0560">Oxidoreductase</keyword>
<dbReference type="SUPFAM" id="SSF56176">
    <property type="entry name" value="FAD-binding/transporter-associated domain-like"/>
    <property type="match status" value="1"/>
</dbReference>
<dbReference type="GO" id="GO:0016491">
    <property type="term" value="F:oxidoreductase activity"/>
    <property type="evidence" value="ECO:0007669"/>
    <property type="project" value="UniProtKB-KW"/>
</dbReference>
<dbReference type="InterPro" id="IPR016166">
    <property type="entry name" value="FAD-bd_PCMH"/>
</dbReference>
<evidence type="ECO:0000256" key="2">
    <source>
        <dbReference type="ARBA" id="ARBA00022630"/>
    </source>
</evidence>
<gene>
    <name evidence="7" type="ORF">N7498_008299</name>
</gene>
<feature type="chain" id="PRO_5040869831" description="FAD-binding PCMH-type domain-containing protein" evidence="5">
    <location>
        <begin position="20"/>
        <end position="494"/>
    </location>
</feature>
<dbReference type="InterPro" id="IPR006094">
    <property type="entry name" value="Oxid_FAD_bind_N"/>
</dbReference>
<name>A0A9W9M9J6_9EURO</name>
<dbReference type="InterPro" id="IPR016169">
    <property type="entry name" value="FAD-bd_PCMH_sub2"/>
</dbReference>
<comment type="similarity">
    <text evidence="1">Belongs to the oxygen-dependent FAD-linked oxidoreductase family.</text>
</comment>
<feature type="domain" description="FAD-binding PCMH-type" evidence="6">
    <location>
        <begin position="57"/>
        <end position="228"/>
    </location>
</feature>
<organism evidence="7 8">
    <name type="scientific">Penicillium cinerascens</name>
    <dbReference type="NCBI Taxonomy" id="70096"/>
    <lineage>
        <taxon>Eukaryota</taxon>
        <taxon>Fungi</taxon>
        <taxon>Dikarya</taxon>
        <taxon>Ascomycota</taxon>
        <taxon>Pezizomycotina</taxon>
        <taxon>Eurotiomycetes</taxon>
        <taxon>Eurotiomycetidae</taxon>
        <taxon>Eurotiales</taxon>
        <taxon>Aspergillaceae</taxon>
        <taxon>Penicillium</taxon>
    </lineage>
</organism>
<reference evidence="7" key="1">
    <citation type="submission" date="2022-12" db="EMBL/GenBank/DDBJ databases">
        <authorList>
            <person name="Petersen C."/>
        </authorList>
    </citation>
    <scope>NUCLEOTIDE SEQUENCE</scope>
    <source>
        <strain evidence="7">IBT 15544</strain>
    </source>
</reference>